<comment type="caution">
    <text evidence="2">The sequence shown here is derived from an EMBL/GenBank/DDBJ whole genome shotgun (WGS) entry which is preliminary data.</text>
</comment>
<name>T0ZVT5_9ZZZZ</name>
<feature type="non-terminal residue" evidence="2">
    <location>
        <position position="83"/>
    </location>
</feature>
<dbReference type="InterPro" id="IPR029060">
    <property type="entry name" value="PIN-like_dom_sf"/>
</dbReference>
<feature type="domain" description="PIN" evidence="1">
    <location>
        <begin position="3"/>
        <end position="71"/>
    </location>
</feature>
<dbReference type="Pfam" id="PF01850">
    <property type="entry name" value="PIN"/>
    <property type="match status" value="1"/>
</dbReference>
<reference evidence="2" key="1">
    <citation type="submission" date="2013-08" db="EMBL/GenBank/DDBJ databases">
        <authorList>
            <person name="Mendez C."/>
            <person name="Richter M."/>
            <person name="Ferrer M."/>
            <person name="Sanchez J."/>
        </authorList>
    </citation>
    <scope>NUCLEOTIDE SEQUENCE</scope>
</reference>
<evidence type="ECO:0000259" key="1">
    <source>
        <dbReference type="Pfam" id="PF01850"/>
    </source>
</evidence>
<evidence type="ECO:0000313" key="2">
    <source>
        <dbReference type="EMBL" id="EQD34035.1"/>
    </source>
</evidence>
<proteinExistence type="predicted"/>
<gene>
    <name evidence="2" type="ORF">B1A_18892</name>
</gene>
<dbReference type="AlphaFoldDB" id="T0ZVT5"/>
<accession>T0ZVT5</accession>
<dbReference type="EMBL" id="AUZX01013937">
    <property type="protein sequence ID" value="EQD34035.1"/>
    <property type="molecule type" value="Genomic_DNA"/>
</dbReference>
<protein>
    <submittedName>
        <fullName evidence="2">PilT protein</fullName>
    </submittedName>
</protein>
<reference evidence="2" key="2">
    <citation type="journal article" date="2014" name="ISME J.">
        <title>Microbial stratification in low pH oxic and suboxic macroscopic growths along an acid mine drainage.</title>
        <authorList>
            <person name="Mendez-Garcia C."/>
            <person name="Mesa V."/>
            <person name="Sprenger R.R."/>
            <person name="Richter M."/>
            <person name="Diez M.S."/>
            <person name="Solano J."/>
            <person name="Bargiela R."/>
            <person name="Golyshina O.V."/>
            <person name="Manteca A."/>
            <person name="Ramos J.L."/>
            <person name="Gallego J.R."/>
            <person name="Llorente I."/>
            <person name="Martins Dos Santos V.A."/>
            <person name="Jensen O.N."/>
            <person name="Pelaez A.I."/>
            <person name="Sanchez J."/>
            <person name="Ferrer M."/>
        </authorList>
    </citation>
    <scope>NUCLEOTIDE SEQUENCE</scope>
</reference>
<dbReference type="Gene3D" id="3.40.50.1010">
    <property type="entry name" value="5'-nuclease"/>
    <property type="match status" value="1"/>
</dbReference>
<dbReference type="SUPFAM" id="SSF88723">
    <property type="entry name" value="PIN domain-like"/>
    <property type="match status" value="1"/>
</dbReference>
<dbReference type="InterPro" id="IPR002716">
    <property type="entry name" value="PIN_dom"/>
</dbReference>
<sequence>MKYLFDTEALIALFNSEKGSHKVQFLLHEVDIGGAEGYISSVTLIELYYNYAKESEQKANEVVDTVRSSKLRLISTDGAIALR</sequence>
<organism evidence="2">
    <name type="scientific">mine drainage metagenome</name>
    <dbReference type="NCBI Taxonomy" id="410659"/>
    <lineage>
        <taxon>unclassified sequences</taxon>
        <taxon>metagenomes</taxon>
        <taxon>ecological metagenomes</taxon>
    </lineage>
</organism>